<proteinExistence type="predicted"/>
<organism evidence="1 2">
    <name type="scientific">Candidatus Polarisedimenticola svalbardensis</name>
    <dbReference type="NCBI Taxonomy" id="2886004"/>
    <lineage>
        <taxon>Bacteria</taxon>
        <taxon>Pseudomonadati</taxon>
        <taxon>Acidobacteriota</taxon>
        <taxon>Candidatus Polarisedimenticolia</taxon>
        <taxon>Candidatus Polarisedimenticolales</taxon>
        <taxon>Candidatus Polarisedimenticolaceae</taxon>
        <taxon>Candidatus Polarisedimenticola</taxon>
    </lineage>
</organism>
<sequence>PMVDADPLKHGKLHIDKLDDLDIDGLDLRAVLEEFRNTGDTEFVNVQDGSEKVSVSKKGEFLLVNVDDSEGGEKVRVRMPLALVDALLDADSEDNSLNLAAALKVLENFQGDLVTVQDGDEMVRIWIDNNNFISE</sequence>
<dbReference type="Proteomes" id="UP000648239">
    <property type="component" value="Unassembled WGS sequence"/>
</dbReference>
<accession>A0A8J6Y216</accession>
<evidence type="ECO:0000313" key="1">
    <source>
        <dbReference type="EMBL" id="MBD3868777.1"/>
    </source>
</evidence>
<comment type="caution">
    <text evidence="1">The sequence shown here is derived from an EMBL/GenBank/DDBJ whole genome shotgun (WGS) entry which is preliminary data.</text>
</comment>
<gene>
    <name evidence="1" type="ORF">IFK94_11685</name>
</gene>
<protein>
    <submittedName>
        <fullName evidence="1">Uncharacterized protein</fullName>
    </submittedName>
</protein>
<name>A0A8J6Y216_9BACT</name>
<dbReference type="EMBL" id="JACXWD010000042">
    <property type="protein sequence ID" value="MBD3868777.1"/>
    <property type="molecule type" value="Genomic_DNA"/>
</dbReference>
<evidence type="ECO:0000313" key="2">
    <source>
        <dbReference type="Proteomes" id="UP000648239"/>
    </source>
</evidence>
<dbReference type="AlphaFoldDB" id="A0A8J6Y216"/>
<feature type="non-terminal residue" evidence="1">
    <location>
        <position position="1"/>
    </location>
</feature>
<reference evidence="1 2" key="1">
    <citation type="submission" date="2020-08" db="EMBL/GenBank/DDBJ databases">
        <title>Acidobacteriota in marine sediments use diverse sulfur dissimilation pathways.</title>
        <authorList>
            <person name="Wasmund K."/>
        </authorList>
    </citation>
    <scope>NUCLEOTIDE SEQUENCE [LARGE SCALE GENOMIC DNA]</scope>
    <source>
        <strain evidence="1">MAG AM4</strain>
    </source>
</reference>